<dbReference type="InterPro" id="IPR002575">
    <property type="entry name" value="Aminoglycoside_PTrfase"/>
</dbReference>
<evidence type="ECO:0000313" key="3">
    <source>
        <dbReference type="Proteomes" id="UP001501074"/>
    </source>
</evidence>
<name>A0ABP6Z6N8_9ACTN</name>
<accession>A0ABP6Z6N8</accession>
<dbReference type="SUPFAM" id="SSF56112">
    <property type="entry name" value="Protein kinase-like (PK-like)"/>
    <property type="match status" value="1"/>
</dbReference>
<organism evidence="2 3">
    <name type="scientific">Kineosporia mesophila</name>
    <dbReference type="NCBI Taxonomy" id="566012"/>
    <lineage>
        <taxon>Bacteria</taxon>
        <taxon>Bacillati</taxon>
        <taxon>Actinomycetota</taxon>
        <taxon>Actinomycetes</taxon>
        <taxon>Kineosporiales</taxon>
        <taxon>Kineosporiaceae</taxon>
        <taxon>Kineosporia</taxon>
    </lineage>
</organism>
<reference evidence="3" key="1">
    <citation type="journal article" date="2019" name="Int. J. Syst. Evol. Microbiol.">
        <title>The Global Catalogue of Microorganisms (GCM) 10K type strain sequencing project: providing services to taxonomists for standard genome sequencing and annotation.</title>
        <authorList>
            <consortium name="The Broad Institute Genomics Platform"/>
            <consortium name="The Broad Institute Genome Sequencing Center for Infectious Disease"/>
            <person name="Wu L."/>
            <person name="Ma J."/>
        </authorList>
    </citation>
    <scope>NUCLEOTIDE SEQUENCE [LARGE SCALE GENOMIC DNA]</scope>
    <source>
        <strain evidence="3">JCM 16902</strain>
    </source>
</reference>
<dbReference type="Pfam" id="PF01636">
    <property type="entry name" value="APH"/>
    <property type="match status" value="1"/>
</dbReference>
<protein>
    <recommendedName>
        <fullName evidence="1">Aminoglycoside phosphotransferase domain-containing protein</fullName>
    </recommendedName>
</protein>
<evidence type="ECO:0000259" key="1">
    <source>
        <dbReference type="Pfam" id="PF01636"/>
    </source>
</evidence>
<dbReference type="PANTHER" id="PTHR21310">
    <property type="entry name" value="AMINOGLYCOSIDE PHOSPHOTRANSFERASE-RELATED-RELATED"/>
    <property type="match status" value="1"/>
</dbReference>
<proteinExistence type="predicted"/>
<evidence type="ECO:0000313" key="2">
    <source>
        <dbReference type="EMBL" id="GAA3599600.1"/>
    </source>
</evidence>
<dbReference type="EMBL" id="BAAAZO010000002">
    <property type="protein sequence ID" value="GAA3599600.1"/>
    <property type="molecule type" value="Genomic_DNA"/>
</dbReference>
<dbReference type="InterPro" id="IPR051678">
    <property type="entry name" value="AGP_Transferase"/>
</dbReference>
<dbReference type="Gene3D" id="3.90.1200.10">
    <property type="match status" value="1"/>
</dbReference>
<gene>
    <name evidence="2" type="ORF">GCM10022223_13810</name>
</gene>
<dbReference type="InterPro" id="IPR011009">
    <property type="entry name" value="Kinase-like_dom_sf"/>
</dbReference>
<dbReference type="Proteomes" id="UP001501074">
    <property type="component" value="Unassembled WGS sequence"/>
</dbReference>
<feature type="domain" description="Aminoglycoside phosphotransferase" evidence="1">
    <location>
        <begin position="23"/>
        <end position="92"/>
    </location>
</feature>
<comment type="caution">
    <text evidence="2">The sequence shown here is derived from an EMBL/GenBank/DDBJ whole genome shotgun (WGS) entry which is preliminary data.</text>
</comment>
<sequence>MSDHAESFAHHLAVATDRGLIPDPGALRAIWDDALAAPAWSGPPVWVHGDLHPANVLTRDGNLTGVVDFGDLFAGDPAVDLSAAWILLPDDPSTGSGSADSGQTLEHFHQSYRPIHQPALDTATRRRTRGLAVTRALGCLLIGDAGVHGRPGGKATWGPPAQASLRRLITVRPPPGPKLPGHR</sequence>
<keyword evidence="3" id="KW-1185">Reference proteome</keyword>
<dbReference type="PANTHER" id="PTHR21310:SF42">
    <property type="entry name" value="BIFUNCTIONAL AAC_APH"/>
    <property type="match status" value="1"/>
</dbReference>